<evidence type="ECO:0000256" key="1">
    <source>
        <dbReference type="SAM" id="MobiDB-lite"/>
    </source>
</evidence>
<dbReference type="EMBL" id="AP022588">
    <property type="protein sequence ID" value="BBY27837.1"/>
    <property type="molecule type" value="Genomic_DNA"/>
</dbReference>
<dbReference type="Proteomes" id="UP000467193">
    <property type="component" value="Chromosome"/>
</dbReference>
<keyword evidence="3" id="KW-1185">Reference proteome</keyword>
<name>A0A7I7QPA0_9MYCO</name>
<evidence type="ECO:0000313" key="2">
    <source>
        <dbReference type="EMBL" id="BBY27837.1"/>
    </source>
</evidence>
<dbReference type="AlphaFoldDB" id="A0A7I7QPA0"/>
<sequence>MSVSPEAAWASPPSAPADGFGDPVHTGGVVPGSVATGSFGAQAAAIGTTSAAAAIRRSGVEIGMPQA</sequence>
<gene>
    <name evidence="2" type="ORF">MSEDJ_19330</name>
</gene>
<evidence type="ECO:0008006" key="4">
    <source>
        <dbReference type="Google" id="ProtNLM"/>
    </source>
</evidence>
<evidence type="ECO:0000313" key="3">
    <source>
        <dbReference type="Proteomes" id="UP000467193"/>
    </source>
</evidence>
<feature type="compositionally biased region" description="Low complexity" evidence="1">
    <location>
        <begin position="1"/>
        <end position="12"/>
    </location>
</feature>
<proteinExistence type="predicted"/>
<feature type="region of interest" description="Disordered" evidence="1">
    <location>
        <begin position="1"/>
        <end position="29"/>
    </location>
</feature>
<dbReference type="KEGG" id="msei:MSEDJ_19330"/>
<protein>
    <recommendedName>
        <fullName evidence="4">PPE family protein</fullName>
    </recommendedName>
</protein>
<organism evidence="2 3">
    <name type="scientific">Mycolicibacterium sediminis</name>
    <dbReference type="NCBI Taxonomy" id="1286180"/>
    <lineage>
        <taxon>Bacteria</taxon>
        <taxon>Bacillati</taxon>
        <taxon>Actinomycetota</taxon>
        <taxon>Actinomycetes</taxon>
        <taxon>Mycobacteriales</taxon>
        <taxon>Mycobacteriaceae</taxon>
        <taxon>Mycolicibacterium</taxon>
    </lineage>
</organism>
<reference evidence="2 3" key="1">
    <citation type="journal article" date="2019" name="Emerg. Microbes Infect.">
        <title>Comprehensive subspecies identification of 175 nontuberculous mycobacteria species based on 7547 genomic profiles.</title>
        <authorList>
            <person name="Matsumoto Y."/>
            <person name="Kinjo T."/>
            <person name="Motooka D."/>
            <person name="Nabeya D."/>
            <person name="Jung N."/>
            <person name="Uechi K."/>
            <person name="Horii T."/>
            <person name="Iida T."/>
            <person name="Fujita J."/>
            <person name="Nakamura S."/>
        </authorList>
    </citation>
    <scope>NUCLEOTIDE SEQUENCE [LARGE SCALE GENOMIC DNA]</scope>
    <source>
        <strain evidence="2 3">JCM 17899</strain>
    </source>
</reference>
<accession>A0A7I7QPA0</accession>